<protein>
    <submittedName>
        <fullName evidence="2">Uncharacterized protein</fullName>
    </submittedName>
</protein>
<dbReference type="Proteomes" id="UP000053232">
    <property type="component" value="Unassembled WGS sequence"/>
</dbReference>
<dbReference type="EMBL" id="ARYC01017816">
    <property type="protein sequence ID" value="KEJ82526.1"/>
    <property type="molecule type" value="Genomic_DNA"/>
</dbReference>
<gene>
    <name evidence="2" type="ORF">OXYTRIMIC_734</name>
</gene>
<evidence type="ECO:0000313" key="3">
    <source>
        <dbReference type="Proteomes" id="UP000053232"/>
    </source>
</evidence>
<keyword evidence="1" id="KW-0812">Transmembrane</keyword>
<evidence type="ECO:0000256" key="1">
    <source>
        <dbReference type="SAM" id="Phobius"/>
    </source>
</evidence>
<keyword evidence="1" id="KW-0472">Membrane</keyword>
<dbReference type="AlphaFoldDB" id="A0A073HZC0"/>
<evidence type="ECO:0000313" key="2">
    <source>
        <dbReference type="EMBL" id="KEJ82526.1"/>
    </source>
</evidence>
<name>A0A073HZC0_9SPIT</name>
<accession>A0A073HZC0</accession>
<feature type="transmembrane region" description="Helical" evidence="1">
    <location>
        <begin position="86"/>
        <end position="107"/>
    </location>
</feature>
<keyword evidence="3" id="KW-1185">Reference proteome</keyword>
<reference evidence="3" key="1">
    <citation type="journal article" date="2014" name="Cell">
        <title>The Architecture of a Scrambled Genome Reveals Massive Levels of Genomic Rearrangement during Development.</title>
        <authorList>
            <person name="Chen X."/>
            <person name="Bracht J.R."/>
            <person name="Goldman A.D."/>
            <person name="Dolzhenko E."/>
            <person name="Clay D.M."/>
            <person name="Swart E.C."/>
            <person name="Perlman D.H."/>
            <person name="Doak T.G."/>
            <person name="Stuart A."/>
            <person name="Amemiya C.T."/>
            <person name="Sebra R.P."/>
            <person name="Landweber L.F."/>
        </authorList>
    </citation>
    <scope>NUCLEOTIDE SEQUENCE [LARGE SCALE GENOMIC DNA]</scope>
    <source>
        <strain evidence="3">JRB310</strain>
    </source>
</reference>
<comment type="caution">
    <text evidence="2">The sequence shown here is derived from an EMBL/GenBank/DDBJ whole genome shotgun (WGS) entry which is preliminary data.</text>
</comment>
<keyword evidence="1" id="KW-1133">Transmembrane helix</keyword>
<proteinExistence type="predicted"/>
<organism evidence="2 3">
    <name type="scientific">Oxytricha trifallax</name>
    <dbReference type="NCBI Taxonomy" id="1172189"/>
    <lineage>
        <taxon>Eukaryota</taxon>
        <taxon>Sar</taxon>
        <taxon>Alveolata</taxon>
        <taxon>Ciliophora</taxon>
        <taxon>Intramacronucleata</taxon>
        <taxon>Spirotrichea</taxon>
        <taxon>Stichotrichia</taxon>
        <taxon>Sporadotrichida</taxon>
        <taxon>Oxytrichidae</taxon>
        <taxon>Oxytrichinae</taxon>
        <taxon>Oxytricha</taxon>
    </lineage>
</organism>
<sequence length="108" mass="12195">MIFTILGILQDFRRGSRRFSKMQNSDSEMVMEADSGARATQRMNSDQPNSQTNINFSNVSMGSFKIRVRGPPFSYQFDQFNYQSTLGVDSVCLLLILFILAGLSSVYC</sequence>